<evidence type="ECO:0000256" key="5">
    <source>
        <dbReference type="ARBA" id="ARBA00022833"/>
    </source>
</evidence>
<evidence type="ECO:0000256" key="3">
    <source>
        <dbReference type="ARBA" id="ARBA00022723"/>
    </source>
</evidence>
<dbReference type="GO" id="GO:0008237">
    <property type="term" value="F:metallopeptidase activity"/>
    <property type="evidence" value="ECO:0007669"/>
    <property type="project" value="UniProtKB-KW"/>
</dbReference>
<sequence>MADERVSAIPVVDNGDKMVDVRLGGIAYDGADEAGAWLRVGLARRLRVADLALGEDLRLLVREGFRPAALQEQYFERYRRGLLAADPSLSQESSVMLASRFISPPAVAPHVSGAAVDLTLADHLGQPLDLGTPIDATPEESEGACYFAAENVGGTARQNRETLALALQSAGLVNYPTEWWHWSYGDRYWALSTGRPAAVYGPVGSGR</sequence>
<dbReference type="GO" id="GO:0071555">
    <property type="term" value="P:cell wall organization"/>
    <property type="evidence" value="ECO:0007669"/>
    <property type="project" value="UniProtKB-KW"/>
</dbReference>
<dbReference type="GO" id="GO:0006508">
    <property type="term" value="P:proteolysis"/>
    <property type="evidence" value="ECO:0007669"/>
    <property type="project" value="UniProtKB-KW"/>
</dbReference>
<name>A0A3L8NYZ5_9ACTN</name>
<feature type="active site" description="Proton donor/acceptor" evidence="9">
    <location>
        <position position="178"/>
    </location>
</feature>
<dbReference type="InterPro" id="IPR000755">
    <property type="entry name" value="A_A_dipeptidase"/>
</dbReference>
<keyword evidence="2 9" id="KW-0645">Protease</keyword>
<dbReference type="PANTHER" id="PTHR43126:SF2">
    <property type="entry name" value="D-ALANYL-D-ALANINE DIPEPTIDASE"/>
    <property type="match status" value="1"/>
</dbReference>
<dbReference type="GO" id="GO:0160237">
    <property type="term" value="F:D-Ala-D-Ala dipeptidase activity"/>
    <property type="evidence" value="ECO:0007669"/>
    <property type="project" value="UniProtKB-EC"/>
</dbReference>
<comment type="catalytic activity">
    <reaction evidence="1 9">
        <text>D-alanyl-D-alanine + H2O = 2 D-alanine</text>
        <dbReference type="Rhea" id="RHEA:20661"/>
        <dbReference type="ChEBI" id="CHEBI:15377"/>
        <dbReference type="ChEBI" id="CHEBI:57416"/>
        <dbReference type="ChEBI" id="CHEBI:57822"/>
        <dbReference type="EC" id="3.4.13.22"/>
    </reaction>
</comment>
<evidence type="ECO:0000256" key="1">
    <source>
        <dbReference type="ARBA" id="ARBA00001362"/>
    </source>
</evidence>
<keyword evidence="3 9" id="KW-0479">Metal-binding</keyword>
<gene>
    <name evidence="10" type="ORF">D9V37_16770</name>
</gene>
<dbReference type="HAMAP" id="MF_01924">
    <property type="entry name" value="A_A_dipeptidase"/>
    <property type="match status" value="1"/>
</dbReference>
<reference evidence="10 11" key="1">
    <citation type="submission" date="2018-10" db="EMBL/GenBank/DDBJ databases">
        <title>Marmoricola sp. 4Q3S-7 whole genome shotgun sequence.</title>
        <authorList>
            <person name="Li F."/>
        </authorList>
    </citation>
    <scope>NUCLEOTIDE SEQUENCE [LARGE SCALE GENOMIC DNA]</scope>
    <source>
        <strain evidence="10 11">4Q3S-7</strain>
    </source>
</reference>
<proteinExistence type="inferred from homology"/>
<protein>
    <recommendedName>
        <fullName evidence="9">D-alanyl-D-alanine dipeptidase</fullName>
        <shortName evidence="9">D-Ala-D-Ala dipeptidase</shortName>
        <ecNumber evidence="9">3.4.13.22</ecNumber>
    </recommendedName>
</protein>
<evidence type="ECO:0000256" key="4">
    <source>
        <dbReference type="ARBA" id="ARBA00022801"/>
    </source>
</evidence>
<evidence type="ECO:0000313" key="10">
    <source>
        <dbReference type="EMBL" id="RLV48385.1"/>
    </source>
</evidence>
<comment type="similarity">
    <text evidence="9">Belongs to the peptidase M15D family.</text>
</comment>
<comment type="cofactor">
    <cofactor evidence="9">
        <name>Zn(2+)</name>
        <dbReference type="ChEBI" id="CHEBI:29105"/>
    </cofactor>
    <text evidence="9">Binds 1 zinc ion per subunit.</text>
</comment>
<dbReference type="OrthoDB" id="9801430at2"/>
<keyword evidence="7 9" id="KW-0482">Metalloprotease</keyword>
<dbReference type="EC" id="3.4.13.22" evidence="9"/>
<keyword evidence="4 9" id="KW-0378">Hydrolase</keyword>
<evidence type="ECO:0000256" key="6">
    <source>
        <dbReference type="ARBA" id="ARBA00022997"/>
    </source>
</evidence>
<feature type="site" description="Transition state stabilizer" evidence="9">
    <location>
        <position position="66"/>
    </location>
</feature>
<evidence type="ECO:0000256" key="9">
    <source>
        <dbReference type="HAMAP-Rule" id="MF_01924"/>
    </source>
</evidence>
<dbReference type="Proteomes" id="UP000281708">
    <property type="component" value="Unassembled WGS sequence"/>
</dbReference>
<dbReference type="EMBL" id="RDBE01000010">
    <property type="protein sequence ID" value="RLV48385.1"/>
    <property type="molecule type" value="Genomic_DNA"/>
</dbReference>
<keyword evidence="8" id="KW-0961">Cell wall biogenesis/degradation</keyword>
<dbReference type="GO" id="GO:0008270">
    <property type="term" value="F:zinc ion binding"/>
    <property type="evidence" value="ECO:0007669"/>
    <property type="project" value="UniProtKB-UniRule"/>
</dbReference>
<keyword evidence="11" id="KW-1185">Reference proteome</keyword>
<evidence type="ECO:0000256" key="7">
    <source>
        <dbReference type="ARBA" id="ARBA00023049"/>
    </source>
</evidence>
<dbReference type="Pfam" id="PF01427">
    <property type="entry name" value="Peptidase_M15"/>
    <property type="match status" value="1"/>
</dbReference>
<organism evidence="10 11">
    <name type="scientific">Nocardioides mangrovicus</name>
    <dbReference type="NCBI Taxonomy" id="2478913"/>
    <lineage>
        <taxon>Bacteria</taxon>
        <taxon>Bacillati</taxon>
        <taxon>Actinomycetota</taxon>
        <taxon>Actinomycetes</taxon>
        <taxon>Propionibacteriales</taxon>
        <taxon>Nocardioidaceae</taxon>
        <taxon>Nocardioides</taxon>
    </lineage>
</organism>
<keyword evidence="5 9" id="KW-0862">Zinc</keyword>
<evidence type="ECO:0000313" key="11">
    <source>
        <dbReference type="Proteomes" id="UP000281708"/>
    </source>
</evidence>
<accession>A0A3L8NYZ5</accession>
<keyword evidence="6 9" id="KW-0224">Dipeptidase</keyword>
<evidence type="ECO:0000256" key="2">
    <source>
        <dbReference type="ARBA" id="ARBA00022670"/>
    </source>
</evidence>
<dbReference type="PANTHER" id="PTHR43126">
    <property type="entry name" value="D-ALANYL-D-ALANINE DIPEPTIDASE"/>
    <property type="match status" value="1"/>
</dbReference>
<dbReference type="InterPro" id="IPR009045">
    <property type="entry name" value="Zn_M74/Hedgehog-like"/>
</dbReference>
<dbReference type="AlphaFoldDB" id="A0A3L8NYZ5"/>
<feature type="binding site" evidence="9">
    <location>
        <position position="110"/>
    </location>
    <ligand>
        <name>Zn(2+)</name>
        <dbReference type="ChEBI" id="CHEBI:29105"/>
        <note>catalytic</note>
    </ligand>
</feature>
<comment type="function">
    <text evidence="9">Catalyzes hydrolysis of the D-alanyl-D-alanine dipeptide.</text>
</comment>
<dbReference type="Gene3D" id="3.30.1380.10">
    <property type="match status" value="1"/>
</dbReference>
<dbReference type="SUPFAM" id="SSF55166">
    <property type="entry name" value="Hedgehog/DD-peptidase"/>
    <property type="match status" value="1"/>
</dbReference>
<evidence type="ECO:0000256" key="8">
    <source>
        <dbReference type="ARBA" id="ARBA00023316"/>
    </source>
</evidence>
<comment type="caution">
    <text evidence="10">The sequence shown here is derived from an EMBL/GenBank/DDBJ whole genome shotgun (WGS) entry which is preliminary data.</text>
</comment>
<feature type="binding site" evidence="9">
    <location>
        <position position="117"/>
    </location>
    <ligand>
        <name>Zn(2+)</name>
        <dbReference type="ChEBI" id="CHEBI:29105"/>
        <note>catalytic</note>
    </ligand>
</feature>
<feature type="binding site" evidence="9">
    <location>
        <position position="181"/>
    </location>
    <ligand>
        <name>Zn(2+)</name>
        <dbReference type="ChEBI" id="CHEBI:29105"/>
        <note>catalytic</note>
    </ligand>
</feature>